<dbReference type="EC" id="2.4.2.1" evidence="3"/>
<evidence type="ECO:0000256" key="2">
    <source>
        <dbReference type="ARBA" id="ARBA00022679"/>
    </source>
</evidence>
<comment type="similarity">
    <text evidence="3">Belongs to the PNP/MTAP phosphorylase family. MTAP subfamily.</text>
</comment>
<dbReference type="CDD" id="cd09010">
    <property type="entry name" value="MTAP_SsMTAPII_like_MTIP"/>
    <property type="match status" value="1"/>
</dbReference>
<dbReference type="InterPro" id="IPR035994">
    <property type="entry name" value="Nucleoside_phosphorylase_sf"/>
</dbReference>
<evidence type="ECO:0000313" key="5">
    <source>
        <dbReference type="EMBL" id="MFD0912976.1"/>
    </source>
</evidence>
<evidence type="ECO:0000256" key="1">
    <source>
        <dbReference type="ARBA" id="ARBA00022676"/>
    </source>
</evidence>
<gene>
    <name evidence="5" type="ORF">ACFQ1Z_05405</name>
</gene>
<dbReference type="NCBIfam" id="NF006599">
    <property type="entry name" value="PRK09136.1"/>
    <property type="match status" value="1"/>
</dbReference>
<comment type="catalytic activity">
    <reaction evidence="3">
        <text>a purine D-ribonucleoside + phosphate = a purine nucleobase + alpha-D-ribose 1-phosphate</text>
        <dbReference type="Rhea" id="RHEA:19805"/>
        <dbReference type="ChEBI" id="CHEBI:26386"/>
        <dbReference type="ChEBI" id="CHEBI:43474"/>
        <dbReference type="ChEBI" id="CHEBI:57720"/>
        <dbReference type="ChEBI" id="CHEBI:142355"/>
        <dbReference type="EC" id="2.4.2.1"/>
    </reaction>
</comment>
<comment type="function">
    <text evidence="3">Purine nucleoside phosphorylase which is highly specific for 6-oxopurine nucleosides. Cleaves guanosine or inosine to respective bases and sugar-1-phosphate molecules. Involved in purine salvage.</text>
</comment>
<dbReference type="Pfam" id="PF01048">
    <property type="entry name" value="PNP_UDP_1"/>
    <property type="match status" value="1"/>
</dbReference>
<evidence type="ECO:0000256" key="3">
    <source>
        <dbReference type="HAMAP-Rule" id="MF_01963"/>
    </source>
</evidence>
<comment type="caution">
    <text evidence="5">The sequence shown here is derived from an EMBL/GenBank/DDBJ whole genome shotgun (WGS) entry which is preliminary data.</text>
</comment>
<dbReference type="SUPFAM" id="SSF53167">
    <property type="entry name" value="Purine and uridine phosphorylases"/>
    <property type="match status" value="1"/>
</dbReference>
<dbReference type="EMBL" id="JBHTKB010000001">
    <property type="protein sequence ID" value="MFD0912976.1"/>
    <property type="molecule type" value="Genomic_DNA"/>
</dbReference>
<comment type="pathway">
    <text evidence="3">Purine metabolism; purine nucleoside salvage.</text>
</comment>
<name>A0ABW3F3I0_9PROT</name>
<feature type="binding site" evidence="3">
    <location>
        <begin position="50"/>
        <end position="51"/>
    </location>
    <ligand>
        <name>phosphate</name>
        <dbReference type="ChEBI" id="CHEBI:43474"/>
    </ligand>
</feature>
<feature type="site" description="Important for substrate specificity" evidence="3">
    <location>
        <position position="221"/>
    </location>
</feature>
<protein>
    <recommendedName>
        <fullName evidence="3">Probable 6-oxopurine nucleoside phosphorylase</fullName>
        <ecNumber evidence="3">2.4.2.1</ecNumber>
    </recommendedName>
    <alternativeName>
        <fullName evidence="3">Purine nucleoside phosphorylase</fullName>
        <shortName evidence="3">PNP</shortName>
    </alternativeName>
</protein>
<feature type="binding site" evidence="3">
    <location>
        <position position="184"/>
    </location>
    <ligand>
        <name>phosphate</name>
        <dbReference type="ChEBI" id="CHEBI:43474"/>
    </ligand>
</feature>
<keyword evidence="2 3" id="KW-0808">Transferase</keyword>
<proteinExistence type="inferred from homology"/>
<reference evidence="6" key="1">
    <citation type="journal article" date="2019" name="Int. J. Syst. Evol. Microbiol.">
        <title>The Global Catalogue of Microorganisms (GCM) 10K type strain sequencing project: providing services to taxonomists for standard genome sequencing and annotation.</title>
        <authorList>
            <consortium name="The Broad Institute Genomics Platform"/>
            <consortium name="The Broad Institute Genome Sequencing Center for Infectious Disease"/>
            <person name="Wu L."/>
            <person name="Ma J."/>
        </authorList>
    </citation>
    <scope>NUCLEOTIDE SEQUENCE [LARGE SCALE GENOMIC DNA]</scope>
    <source>
        <strain evidence="6">CCUG 58412</strain>
    </source>
</reference>
<sequence length="251" mass="26961">MLGIIGGTGLTELTNLNISKRLIVRTPYGKPSQPLVFGEINGKQVVFLARHGGGHTIPPHAVNYRANIWALHSVGVTDLLAVATVGGISNRLIPGDIVLPHQILDYTYGRDNTYHDGVELPVRHIDFTLPYSQAMRERCLQASAAAGCQLVEGGIYACVQGPRLETAAEIDRYERDGATIVGMTGMPEAALAREMGLAYAAICPVANFAAGRGDSAQAIHFEQVMPLLQQTMDKVRCIIAQCLSDHQCATA</sequence>
<feature type="binding site" evidence="3">
    <location>
        <begin position="207"/>
        <end position="209"/>
    </location>
    <ligand>
        <name>substrate</name>
    </ligand>
</feature>
<keyword evidence="6" id="KW-1185">Reference proteome</keyword>
<dbReference type="InterPro" id="IPR010044">
    <property type="entry name" value="MTAP"/>
</dbReference>
<feature type="binding site" evidence="3">
    <location>
        <position position="183"/>
    </location>
    <ligand>
        <name>substrate</name>
    </ligand>
</feature>
<comment type="miscellaneous">
    <text evidence="3">Although this enzyme belongs to the family of MTA phosphorylases based on sequence homology, it has been shown that conserved amino acid substitutions in the substrate binding pocket convert the substrate specificity of this enzyme from 6-aminopurines to 6-oxopurines.</text>
</comment>
<dbReference type="Proteomes" id="UP001597128">
    <property type="component" value="Unassembled WGS sequence"/>
</dbReference>
<dbReference type="Gene3D" id="3.40.50.1580">
    <property type="entry name" value="Nucleoside phosphorylase domain"/>
    <property type="match status" value="1"/>
</dbReference>
<feature type="domain" description="Nucleoside phosphorylase" evidence="4">
    <location>
        <begin position="2"/>
        <end position="234"/>
    </location>
</feature>
<evidence type="ECO:0000313" key="6">
    <source>
        <dbReference type="Proteomes" id="UP001597128"/>
    </source>
</evidence>
<keyword evidence="1 3" id="KW-0328">Glycosyltransferase</keyword>
<comment type="caution">
    <text evidence="3">Lacks conserved residue(s) required for the propagation of feature annotation.</text>
</comment>
<comment type="subunit">
    <text evidence="3">Homohexamer. Dimer of a homotrimer.</text>
</comment>
<evidence type="ECO:0000259" key="4">
    <source>
        <dbReference type="Pfam" id="PF01048"/>
    </source>
</evidence>
<dbReference type="HAMAP" id="MF_01963">
    <property type="entry name" value="MTAP"/>
    <property type="match status" value="1"/>
</dbReference>
<feature type="binding site" evidence="3">
    <location>
        <position position="8"/>
    </location>
    <ligand>
        <name>phosphate</name>
        <dbReference type="ChEBI" id="CHEBI:43474"/>
    </ligand>
</feature>
<dbReference type="PANTHER" id="PTHR42679">
    <property type="entry name" value="S-METHYL-5'-THIOADENOSINE PHOSPHORYLASE"/>
    <property type="match status" value="1"/>
</dbReference>
<dbReference type="GO" id="GO:0016757">
    <property type="term" value="F:glycosyltransferase activity"/>
    <property type="evidence" value="ECO:0007669"/>
    <property type="project" value="UniProtKB-KW"/>
</dbReference>
<accession>A0ABW3F3I0</accession>
<organism evidence="5 6">
    <name type="scientific">Methylophilus luteus</name>
    <dbReference type="NCBI Taxonomy" id="640108"/>
    <lineage>
        <taxon>Bacteria</taxon>
        <taxon>Pseudomonadati</taxon>
        <taxon>Pseudomonadota</taxon>
        <taxon>Betaproteobacteria</taxon>
        <taxon>Nitrosomonadales</taxon>
        <taxon>Methylophilaceae</taxon>
        <taxon>Methylophilus</taxon>
    </lineage>
</organism>
<keyword evidence="3" id="KW-0660">Purine salvage</keyword>
<feature type="site" description="Important for substrate specificity" evidence="3">
    <location>
        <position position="165"/>
    </location>
</feature>
<dbReference type="InterPro" id="IPR000845">
    <property type="entry name" value="Nucleoside_phosphorylase_d"/>
</dbReference>
<dbReference type="RefSeq" id="WP_379056200.1">
    <property type="nucleotide sequence ID" value="NZ_JBHTKB010000001.1"/>
</dbReference>
<dbReference type="PANTHER" id="PTHR42679:SF2">
    <property type="entry name" value="S-METHYL-5'-THIOADENOSINE PHOSPHORYLASE"/>
    <property type="match status" value="1"/>
</dbReference>